<dbReference type="InterPro" id="IPR010989">
    <property type="entry name" value="SNARE"/>
</dbReference>
<dbReference type="Pfam" id="PF05739">
    <property type="entry name" value="SNARE"/>
    <property type="match status" value="1"/>
</dbReference>
<name>A0AAJ6VJR5_9HYME</name>
<evidence type="ECO:0000256" key="1">
    <source>
        <dbReference type="ARBA" id="ARBA00004211"/>
    </source>
</evidence>
<dbReference type="Proteomes" id="UP000695007">
    <property type="component" value="Unplaced"/>
</dbReference>
<keyword evidence="5" id="KW-0472">Membrane</keyword>
<dbReference type="InterPro" id="IPR045242">
    <property type="entry name" value="Syntaxin"/>
</dbReference>
<dbReference type="GO" id="GO:0008021">
    <property type="term" value="C:synaptic vesicle"/>
    <property type="evidence" value="ECO:0007669"/>
    <property type="project" value="TreeGrafter"/>
</dbReference>
<dbReference type="GeneID" id="105359589"/>
<accession>A0AAJ6VJR5</accession>
<dbReference type="SMART" id="SM00397">
    <property type="entry name" value="t_SNARE"/>
    <property type="match status" value="1"/>
</dbReference>
<gene>
    <name evidence="8" type="primary">LOC105359589</name>
</gene>
<dbReference type="InterPro" id="IPR006011">
    <property type="entry name" value="Syntaxin_N"/>
</dbReference>
<comment type="similarity">
    <text evidence="2 4">Belongs to the syntaxin family.</text>
</comment>
<keyword evidence="7" id="KW-1185">Reference proteome</keyword>
<dbReference type="GO" id="GO:0005484">
    <property type="term" value="F:SNAP receptor activity"/>
    <property type="evidence" value="ECO:0007669"/>
    <property type="project" value="InterPro"/>
</dbReference>
<dbReference type="SMART" id="SM00503">
    <property type="entry name" value="SynN"/>
    <property type="match status" value="1"/>
</dbReference>
<dbReference type="PANTHER" id="PTHR19957:SF411">
    <property type="entry name" value="LD23667P"/>
    <property type="match status" value="1"/>
</dbReference>
<dbReference type="GO" id="GO:0031201">
    <property type="term" value="C:SNARE complex"/>
    <property type="evidence" value="ECO:0007669"/>
    <property type="project" value="TreeGrafter"/>
</dbReference>
<evidence type="ECO:0000259" key="6">
    <source>
        <dbReference type="PROSITE" id="PS50192"/>
    </source>
</evidence>
<dbReference type="PROSITE" id="PS50192">
    <property type="entry name" value="T_SNARE"/>
    <property type="match status" value="1"/>
</dbReference>
<evidence type="ECO:0000313" key="7">
    <source>
        <dbReference type="Proteomes" id="UP000695007"/>
    </source>
</evidence>
<dbReference type="InterPro" id="IPR000727">
    <property type="entry name" value="T_SNARE_dom"/>
</dbReference>
<organism evidence="7 8">
    <name type="scientific">Ceratosolen solmsi marchali</name>
    <dbReference type="NCBI Taxonomy" id="326594"/>
    <lineage>
        <taxon>Eukaryota</taxon>
        <taxon>Metazoa</taxon>
        <taxon>Ecdysozoa</taxon>
        <taxon>Arthropoda</taxon>
        <taxon>Hexapoda</taxon>
        <taxon>Insecta</taxon>
        <taxon>Pterygota</taxon>
        <taxon>Neoptera</taxon>
        <taxon>Endopterygota</taxon>
        <taxon>Hymenoptera</taxon>
        <taxon>Apocrita</taxon>
        <taxon>Proctotrupomorpha</taxon>
        <taxon>Chalcidoidea</taxon>
        <taxon>Agaonidae</taxon>
        <taxon>Agaoninae</taxon>
        <taxon>Ceratosolen</taxon>
    </lineage>
</organism>
<keyword evidence="5" id="KW-1133">Transmembrane helix</keyword>
<protein>
    <submittedName>
        <fullName evidence="8">Syntaxin-7</fullName>
    </submittedName>
</protein>
<dbReference type="GO" id="GO:0006906">
    <property type="term" value="P:vesicle fusion"/>
    <property type="evidence" value="ECO:0007669"/>
    <property type="project" value="TreeGrafter"/>
</dbReference>
<dbReference type="Pfam" id="PF14523">
    <property type="entry name" value="Syntaxin_2"/>
    <property type="match status" value="1"/>
</dbReference>
<dbReference type="PANTHER" id="PTHR19957">
    <property type="entry name" value="SYNTAXIN"/>
    <property type="match status" value="1"/>
</dbReference>
<dbReference type="Gene3D" id="1.20.5.110">
    <property type="match status" value="1"/>
</dbReference>
<dbReference type="SUPFAM" id="SSF47661">
    <property type="entry name" value="t-snare proteins"/>
    <property type="match status" value="1"/>
</dbReference>
<sequence>MDAGFSSYHNGGPTREQDFGRLAQTVGTSILKISQNVSSIQKMVNQLGSSTDSQELQHQLHQIQHYTQQLAKDTSGHVKELSILANNSGSTSPSEHRQYKMQKERLQDEFMTALHNFQTVQRLAAGKEKEIIEKRKANVAIGIFGEKKQETLIELQDNRSQKQIYQQQQQDELNLRMLEEQEANIRQLESDISNVNKIFKELGAIVHEQGEVVDSIEASVERTEVFVSEGTTQLRQASSYKNKLRKKKCILIIIAAIIVSILIGIIVWKSSS</sequence>
<keyword evidence="5" id="KW-0812">Transmembrane</keyword>
<dbReference type="GO" id="GO:0006836">
    <property type="term" value="P:neurotransmitter transport"/>
    <property type="evidence" value="ECO:0007669"/>
    <property type="project" value="UniProtKB-KW"/>
</dbReference>
<feature type="domain" description="T-SNARE coiled-coil homology" evidence="6">
    <location>
        <begin position="175"/>
        <end position="237"/>
    </location>
</feature>
<evidence type="ECO:0000313" key="8">
    <source>
        <dbReference type="RefSeq" id="XP_011494514.1"/>
    </source>
</evidence>
<evidence type="ECO:0000256" key="2">
    <source>
        <dbReference type="ARBA" id="ARBA00009063"/>
    </source>
</evidence>
<proteinExistence type="inferred from homology"/>
<dbReference type="PROSITE" id="PS00914">
    <property type="entry name" value="SYNTAXIN"/>
    <property type="match status" value="1"/>
</dbReference>
<evidence type="ECO:0000256" key="3">
    <source>
        <dbReference type="ARBA" id="ARBA00022775"/>
    </source>
</evidence>
<dbReference type="AlphaFoldDB" id="A0AAJ6VJR5"/>
<evidence type="ECO:0000256" key="4">
    <source>
        <dbReference type="RuleBase" id="RU003858"/>
    </source>
</evidence>
<dbReference type="KEGG" id="csol:105359589"/>
<comment type="subcellular location">
    <subcellularLocation>
        <location evidence="1">Membrane</location>
        <topology evidence="1">Single-pass type IV membrane protein</topology>
    </subcellularLocation>
</comment>
<reference evidence="8" key="1">
    <citation type="submission" date="2025-08" db="UniProtKB">
        <authorList>
            <consortium name="RefSeq"/>
        </authorList>
    </citation>
    <scope>IDENTIFICATION</scope>
</reference>
<feature type="transmembrane region" description="Helical" evidence="5">
    <location>
        <begin position="249"/>
        <end position="268"/>
    </location>
</feature>
<dbReference type="InterPro" id="IPR006012">
    <property type="entry name" value="Syntaxin/epimorphin_CS"/>
</dbReference>
<dbReference type="GO" id="GO:0000149">
    <property type="term" value="F:SNARE binding"/>
    <property type="evidence" value="ECO:0007669"/>
    <property type="project" value="TreeGrafter"/>
</dbReference>
<dbReference type="FunFam" id="1.20.58.70:FF:000006">
    <property type="entry name" value="Syntaxin 7"/>
    <property type="match status" value="1"/>
</dbReference>
<dbReference type="RefSeq" id="XP_011494514.1">
    <property type="nucleotide sequence ID" value="XM_011496212.1"/>
</dbReference>
<dbReference type="Gene3D" id="1.20.58.70">
    <property type="match status" value="1"/>
</dbReference>
<dbReference type="CTD" id="36173"/>
<evidence type="ECO:0000256" key="5">
    <source>
        <dbReference type="SAM" id="Phobius"/>
    </source>
</evidence>
<dbReference type="GO" id="GO:0006886">
    <property type="term" value="P:intracellular protein transport"/>
    <property type="evidence" value="ECO:0007669"/>
    <property type="project" value="InterPro"/>
</dbReference>
<keyword evidence="3" id="KW-0532">Neurotransmitter transport</keyword>
<keyword evidence="3" id="KW-0813">Transport</keyword>
<dbReference type="GO" id="GO:0048278">
    <property type="term" value="P:vesicle docking"/>
    <property type="evidence" value="ECO:0007669"/>
    <property type="project" value="TreeGrafter"/>
</dbReference>